<evidence type="ECO:0000256" key="1">
    <source>
        <dbReference type="SAM" id="MobiDB-lite"/>
    </source>
</evidence>
<protein>
    <submittedName>
        <fullName evidence="2">Uncharacterized protein</fullName>
    </submittedName>
</protein>
<accession>A0A8S5QIN2</accession>
<evidence type="ECO:0000313" key="2">
    <source>
        <dbReference type="EMBL" id="DAE18641.1"/>
    </source>
</evidence>
<dbReference type="EMBL" id="BK015659">
    <property type="protein sequence ID" value="DAE18641.1"/>
    <property type="molecule type" value="Genomic_DNA"/>
</dbReference>
<name>A0A8S5QIN2_9CAUD</name>
<organism evidence="2">
    <name type="scientific">Myoviridae sp. ctGkq5</name>
    <dbReference type="NCBI Taxonomy" id="2825074"/>
    <lineage>
        <taxon>Viruses</taxon>
        <taxon>Duplodnaviria</taxon>
        <taxon>Heunggongvirae</taxon>
        <taxon>Uroviricota</taxon>
        <taxon>Caudoviricetes</taxon>
    </lineage>
</organism>
<proteinExistence type="predicted"/>
<feature type="region of interest" description="Disordered" evidence="1">
    <location>
        <begin position="41"/>
        <end position="63"/>
    </location>
</feature>
<sequence>MFKKRSSEEIQATFLFWRNNFKNVIDYAKISRIIQLIRKHKASLNNQKDSKNEKYRTNHQRHL</sequence>
<reference evidence="2" key="1">
    <citation type="journal article" date="2021" name="Proc. Natl. Acad. Sci. U.S.A.">
        <title>A Catalog of Tens of Thousands of Viruses from Human Metagenomes Reveals Hidden Associations with Chronic Diseases.</title>
        <authorList>
            <person name="Tisza M.J."/>
            <person name="Buck C.B."/>
        </authorList>
    </citation>
    <scope>NUCLEOTIDE SEQUENCE</scope>
    <source>
        <strain evidence="2">CtGkq5</strain>
    </source>
</reference>